<sequence length="82" mass="8228">MAGLAGAARGTSDADGSQRLLTPPPLLPGRGSAQAAGAGAWPGDDRRRRGRATGLALVTLQPGRGKVLGARSRDDGVDRATP</sequence>
<organism evidence="2 3">
    <name type="scientific">Actinomyces urogenitalis DSM 15434</name>
    <dbReference type="NCBI Taxonomy" id="525246"/>
    <lineage>
        <taxon>Bacteria</taxon>
        <taxon>Bacillati</taxon>
        <taxon>Actinomycetota</taxon>
        <taxon>Actinomycetes</taxon>
        <taxon>Actinomycetales</taxon>
        <taxon>Actinomycetaceae</taxon>
        <taxon>Actinomyces</taxon>
    </lineage>
</organism>
<feature type="compositionally biased region" description="Low complexity" evidence="1">
    <location>
        <begin position="28"/>
        <end position="42"/>
    </location>
</feature>
<feature type="region of interest" description="Disordered" evidence="1">
    <location>
        <begin position="1"/>
        <end position="82"/>
    </location>
</feature>
<gene>
    <name evidence="2" type="ORF">HMPREF0058_2052</name>
</gene>
<dbReference type="AlphaFoldDB" id="C0W858"/>
<protein>
    <submittedName>
        <fullName evidence="2">Uncharacterized protein</fullName>
    </submittedName>
</protein>
<feature type="non-terminal residue" evidence="2">
    <location>
        <position position="82"/>
    </location>
</feature>
<dbReference type="EMBL" id="ACFH01000185">
    <property type="protein sequence ID" value="EEH65092.1"/>
    <property type="molecule type" value="Genomic_DNA"/>
</dbReference>
<reference evidence="2 3" key="1">
    <citation type="submission" date="2009-01" db="EMBL/GenBank/DDBJ databases">
        <authorList>
            <person name="Qin X."/>
            <person name="Bachman B."/>
            <person name="Battles P."/>
            <person name="Bell A."/>
            <person name="Bess C."/>
            <person name="Bickham C."/>
            <person name="Chaboub L."/>
            <person name="Chen D."/>
            <person name="Coyle M."/>
            <person name="Deiros D.R."/>
            <person name="Dinh H."/>
            <person name="Forbes L."/>
            <person name="Fowler G."/>
            <person name="Francisco L."/>
            <person name="Fu Q."/>
            <person name="Gubbala S."/>
            <person name="Hale W."/>
            <person name="Han Y."/>
            <person name="Hemphill L."/>
            <person name="Highlander S.K."/>
            <person name="Hirani K."/>
            <person name="Hogues M."/>
            <person name="Jackson L."/>
            <person name="Jakkamsetti A."/>
            <person name="Javaid M."/>
            <person name="Jiang H."/>
            <person name="Korchina V."/>
            <person name="Kovar C."/>
            <person name="Lara F."/>
            <person name="Lee S."/>
            <person name="Mata R."/>
            <person name="Mathew T."/>
            <person name="Moen C."/>
            <person name="Morales K."/>
            <person name="Munidasa M."/>
            <person name="Nazareth L."/>
            <person name="Ngo R."/>
            <person name="Nguyen L."/>
            <person name="Okwuonu G."/>
            <person name="Ongeri F."/>
            <person name="Patil S."/>
            <person name="Petrosino J."/>
            <person name="Pham C."/>
            <person name="Pham P."/>
            <person name="Pu L.-L."/>
            <person name="Puazo M."/>
            <person name="Raj R."/>
            <person name="Reid J."/>
            <person name="Rouhana J."/>
            <person name="Saada N."/>
            <person name="Shang Y."/>
            <person name="Simmons D."/>
            <person name="Thornton R."/>
            <person name="Warren J."/>
            <person name="Weissenberger G."/>
            <person name="Zhang J."/>
            <person name="Zhang L."/>
            <person name="Zhou C."/>
            <person name="Zhu D."/>
            <person name="Muzny D."/>
            <person name="Worley K."/>
            <person name="Gibbs R."/>
        </authorList>
    </citation>
    <scope>NUCLEOTIDE SEQUENCE [LARGE SCALE GENOMIC DNA]</scope>
    <source>
        <strain evidence="2 3">DSM 15434</strain>
    </source>
</reference>
<keyword evidence="3" id="KW-1185">Reference proteome</keyword>
<comment type="caution">
    <text evidence="2">The sequence shown here is derived from an EMBL/GenBank/DDBJ whole genome shotgun (WGS) entry which is preliminary data.</text>
</comment>
<accession>C0W858</accession>
<name>C0W858_9ACTO</name>
<evidence type="ECO:0000313" key="3">
    <source>
        <dbReference type="Proteomes" id="UP000004778"/>
    </source>
</evidence>
<dbReference type="HOGENOM" id="CLU_2563564_0_0_11"/>
<evidence type="ECO:0000313" key="2">
    <source>
        <dbReference type="EMBL" id="EEH65092.1"/>
    </source>
</evidence>
<feature type="compositionally biased region" description="Basic and acidic residues" evidence="1">
    <location>
        <begin position="71"/>
        <end position="82"/>
    </location>
</feature>
<evidence type="ECO:0000256" key="1">
    <source>
        <dbReference type="SAM" id="MobiDB-lite"/>
    </source>
</evidence>
<proteinExistence type="predicted"/>
<dbReference type="Proteomes" id="UP000004778">
    <property type="component" value="Unassembled WGS sequence"/>
</dbReference>